<dbReference type="Proteomes" id="UP001580407">
    <property type="component" value="Unassembled WGS sequence"/>
</dbReference>
<keyword evidence="5" id="KW-1185">Reference proteome</keyword>
<dbReference type="InterPro" id="IPR007685">
    <property type="entry name" value="RelA_SpoT"/>
</dbReference>
<proteinExistence type="predicted"/>
<sequence>MNESEKLLNNVPLPLQEFQHHFELNEDLSKQIDEWKKIPVLYQLALEELKNKIKLIQTEWKIQDGYSPIEHIKTRIKEPQSMIQKVRRKGYEVTIHNILTQIHDIAGMRIVCAFVKDIYRLYDHLCTREDIRIKEVKDYIAQPKPNGYQSLHLIVEVPLILFEGKRWMKVEIQIRTLAMDFWASLEHILYYKFDKQVPEHVVAELAEAAKAADDLDRKMLNLRRQILSLTEEAAAAEDSEGSNFNDDKFSAKTQVYKPILHPPEI</sequence>
<dbReference type="PANTHER" id="PTHR47837">
    <property type="entry name" value="GTP PYROPHOSPHOKINASE YJBM"/>
    <property type="match status" value="1"/>
</dbReference>
<evidence type="ECO:0000259" key="3">
    <source>
        <dbReference type="SMART" id="SM00954"/>
    </source>
</evidence>
<dbReference type="EMBL" id="JBHILM010000017">
    <property type="protein sequence ID" value="MFB5682384.1"/>
    <property type="molecule type" value="Genomic_DNA"/>
</dbReference>
<comment type="pathway">
    <text evidence="1">Purine metabolism; ppGpp biosynthesis; ppGpp from GTP: step 1/2.</text>
</comment>
<dbReference type="InterPro" id="IPR052366">
    <property type="entry name" value="GTP_Pyrophosphokinase"/>
</dbReference>
<dbReference type="RefSeq" id="WP_375526237.1">
    <property type="nucleotide sequence ID" value="NZ_JBHILM010000017.1"/>
</dbReference>
<accession>A0ABV5BAM3</accession>
<dbReference type="SMART" id="SM00954">
    <property type="entry name" value="RelA_SpoT"/>
    <property type="match status" value="1"/>
</dbReference>
<protein>
    <submittedName>
        <fullName evidence="4">GTP pyrophosphokinase family protein</fullName>
    </submittedName>
</protein>
<dbReference type="Pfam" id="PF04607">
    <property type="entry name" value="RelA_SpoT"/>
    <property type="match status" value="1"/>
</dbReference>
<dbReference type="Gene3D" id="1.10.287.860">
    <property type="entry name" value="Nucleotidyltransferase"/>
    <property type="match status" value="1"/>
</dbReference>
<dbReference type="SUPFAM" id="SSF81301">
    <property type="entry name" value="Nucleotidyltransferase"/>
    <property type="match status" value="1"/>
</dbReference>
<dbReference type="CDD" id="cd05399">
    <property type="entry name" value="NT_Rel-Spo_like"/>
    <property type="match status" value="1"/>
</dbReference>
<evidence type="ECO:0000256" key="2">
    <source>
        <dbReference type="SAM" id="Coils"/>
    </source>
</evidence>
<reference evidence="4 5" key="1">
    <citation type="submission" date="2024-09" db="EMBL/GenBank/DDBJ databases">
        <authorList>
            <person name="Ruan L."/>
        </authorList>
    </citation>
    <scope>NUCLEOTIDE SEQUENCE [LARGE SCALE GENOMIC DNA]</scope>
    <source>
        <strain evidence="4 5">D33</strain>
    </source>
</reference>
<evidence type="ECO:0000313" key="4">
    <source>
        <dbReference type="EMBL" id="MFB5682384.1"/>
    </source>
</evidence>
<comment type="caution">
    <text evidence="4">The sequence shown here is derived from an EMBL/GenBank/DDBJ whole genome shotgun (WGS) entry which is preliminary data.</text>
</comment>
<organism evidence="4 5">
    <name type="scientific">Paenibacillus terreus</name>
    <dbReference type="NCBI Taxonomy" id="1387834"/>
    <lineage>
        <taxon>Bacteria</taxon>
        <taxon>Bacillati</taxon>
        <taxon>Bacillota</taxon>
        <taxon>Bacilli</taxon>
        <taxon>Bacillales</taxon>
        <taxon>Paenibacillaceae</taxon>
        <taxon>Paenibacillus</taxon>
    </lineage>
</organism>
<evidence type="ECO:0000313" key="5">
    <source>
        <dbReference type="Proteomes" id="UP001580407"/>
    </source>
</evidence>
<dbReference type="Gene3D" id="3.30.460.10">
    <property type="entry name" value="Beta Polymerase, domain 2"/>
    <property type="match status" value="1"/>
</dbReference>
<feature type="domain" description="RelA/SpoT" evidence="3">
    <location>
        <begin position="74"/>
        <end position="197"/>
    </location>
</feature>
<name>A0ABV5BAM3_9BACL</name>
<feature type="coiled-coil region" evidence="2">
    <location>
        <begin position="205"/>
        <end position="239"/>
    </location>
</feature>
<dbReference type="InterPro" id="IPR043519">
    <property type="entry name" value="NT_sf"/>
</dbReference>
<dbReference type="PANTHER" id="PTHR47837:SF2">
    <property type="entry name" value="GTP PYROPHOSPHOKINASE YWAC"/>
    <property type="match status" value="1"/>
</dbReference>
<keyword evidence="2" id="KW-0175">Coiled coil</keyword>
<gene>
    <name evidence="4" type="ORF">ACE3NQ_15765</name>
</gene>
<evidence type="ECO:0000256" key="1">
    <source>
        <dbReference type="ARBA" id="ARBA00004976"/>
    </source>
</evidence>